<proteinExistence type="predicted"/>
<dbReference type="RefSeq" id="WP_064028020.1">
    <property type="nucleotide sequence ID" value="NZ_CP023669.1"/>
</dbReference>
<gene>
    <name evidence="1" type="ORF">A1356_14805</name>
</gene>
<name>A0A291IPY0_9GAMM</name>
<organism evidence="1 2">
    <name type="scientific">Methylomonas koyamae</name>
    <dbReference type="NCBI Taxonomy" id="702114"/>
    <lineage>
        <taxon>Bacteria</taxon>
        <taxon>Pseudomonadati</taxon>
        <taxon>Pseudomonadota</taxon>
        <taxon>Gammaproteobacteria</taxon>
        <taxon>Methylococcales</taxon>
        <taxon>Methylococcaceae</taxon>
        <taxon>Methylomonas</taxon>
    </lineage>
</organism>
<accession>A0A291IPY0</accession>
<reference evidence="1 2" key="1">
    <citation type="submission" date="2016-03" db="EMBL/GenBank/DDBJ databases">
        <authorList>
            <person name="Heylen K."/>
            <person name="De Vos P."/>
            <person name="Vekeman B."/>
        </authorList>
    </citation>
    <scope>NUCLEOTIDE SEQUENCE [LARGE SCALE GENOMIC DNA]</scope>
    <source>
        <strain evidence="1 2">R-49807</strain>
    </source>
</reference>
<evidence type="ECO:0000313" key="1">
    <source>
        <dbReference type="EMBL" id="OAI25040.1"/>
    </source>
</evidence>
<sequence length="322" mass="36322">MTALSEFASVNERNDAFIRKEIKTFKELLNVLEKDNNSYFRGQASSKWEIYSSIQREWIQKDLNFYFSNIDCFVESFLRFCRDNLAIEIEDHCKKPSDISIFSMLQHYGAPTPFVDFTSSYDVALYFATNGSRLVGGDEVDNFFSIYAVEPGGIATASTNDLINFESVVAGADQSLEAERMRAIERGDIELVNAISGFNHDLLVGFESIKDMSCVYIEETGEGYLAISNKRIDLQNGLFLFQGKKSEKPLNALFKGNTAQDVIDSTEELFLPKLKVYDVHKAVIENVKKYLTEKNISASTLGLEADEFGRLAYEKFLESVGA</sequence>
<dbReference type="KEGG" id="mko:MKLM6_4043"/>
<dbReference type="Pfam" id="PF08867">
    <property type="entry name" value="FRG"/>
    <property type="match status" value="1"/>
</dbReference>
<dbReference type="AlphaFoldDB" id="A0A291IPY0"/>
<comment type="caution">
    <text evidence="1">The sequence shown here is derived from an EMBL/GenBank/DDBJ whole genome shotgun (WGS) entry which is preliminary data.</text>
</comment>
<evidence type="ECO:0000313" key="2">
    <source>
        <dbReference type="Proteomes" id="UP000077734"/>
    </source>
</evidence>
<dbReference type="EMBL" id="LUUL01000084">
    <property type="protein sequence ID" value="OAI25040.1"/>
    <property type="molecule type" value="Genomic_DNA"/>
</dbReference>
<keyword evidence="2" id="KW-1185">Reference proteome</keyword>
<protein>
    <submittedName>
        <fullName evidence="1">Uncharacterized protein</fullName>
    </submittedName>
</protein>
<dbReference type="Proteomes" id="UP000077734">
    <property type="component" value="Unassembled WGS sequence"/>
</dbReference>
<dbReference type="SMART" id="SM00901">
    <property type="entry name" value="FRG"/>
    <property type="match status" value="1"/>
</dbReference>
<dbReference type="InterPro" id="IPR014966">
    <property type="entry name" value="FRG-dom"/>
</dbReference>